<accession>A0A7W3ZGB7</accession>
<dbReference type="Gene3D" id="3.40.366.10">
    <property type="entry name" value="Malonyl-Coenzyme A Acyl Carrier Protein, domain 2"/>
    <property type="match status" value="1"/>
</dbReference>
<feature type="non-terminal residue" evidence="4">
    <location>
        <position position="1"/>
    </location>
</feature>
<proteinExistence type="predicted"/>
<organism evidence="4 5">
    <name type="scientific">Amycolatopsis dendrobii</name>
    <dbReference type="NCBI Taxonomy" id="2760662"/>
    <lineage>
        <taxon>Bacteria</taxon>
        <taxon>Bacillati</taxon>
        <taxon>Actinomycetota</taxon>
        <taxon>Actinomycetes</taxon>
        <taxon>Pseudonocardiales</taxon>
        <taxon>Pseudonocardiaceae</taxon>
        <taxon>Amycolatopsis</taxon>
    </lineage>
</organism>
<dbReference type="SUPFAM" id="SSF52151">
    <property type="entry name" value="FabD/lysophospholipase-like"/>
    <property type="match status" value="1"/>
</dbReference>
<dbReference type="InterPro" id="IPR001227">
    <property type="entry name" value="Ac_transferase_dom_sf"/>
</dbReference>
<dbReference type="InterPro" id="IPR016035">
    <property type="entry name" value="Acyl_Trfase/lysoPLipase"/>
</dbReference>
<dbReference type="InterPro" id="IPR016036">
    <property type="entry name" value="Malonyl_transacylase_ACP-bd"/>
</dbReference>
<dbReference type="PANTHER" id="PTHR43775:SF51">
    <property type="entry name" value="INACTIVE PHENOLPHTHIOCEROL SYNTHESIS POLYKETIDE SYNTHASE TYPE I PKS1-RELATED"/>
    <property type="match status" value="1"/>
</dbReference>
<evidence type="ECO:0000259" key="3">
    <source>
        <dbReference type="SMART" id="SM00827"/>
    </source>
</evidence>
<keyword evidence="5" id="KW-1185">Reference proteome</keyword>
<dbReference type="SMART" id="SM00827">
    <property type="entry name" value="PKS_AT"/>
    <property type="match status" value="1"/>
</dbReference>
<keyword evidence="2 4" id="KW-0012">Acyltransferase</keyword>
<protein>
    <submittedName>
        <fullName evidence="4">Acyltransferase domain-containing protein</fullName>
    </submittedName>
</protein>
<evidence type="ECO:0000256" key="1">
    <source>
        <dbReference type="ARBA" id="ARBA00022679"/>
    </source>
</evidence>
<dbReference type="RefSeq" id="WP_182896959.1">
    <property type="nucleotide sequence ID" value="NZ_JACGZW010000047.1"/>
</dbReference>
<sequence>GQGSQWVGMALELLESSPVFAARLAECAAALESFVDWSLLDVLRGPSLERLDVVQPVLWAVMVSLAEMWRANGVRPAAVVGHSQGEIAAAVVAGGLSLQDGARVVALRSKALTVLSGRGGMVSVAEPVEKLRERLDPRMSVAAVNGPGSVVVSGDPDALDELIAACERDGVRARRVPVDYASHSAQVEQIEAELRELLAPVSPRTAGIPFCSTVTGELIDTAVMDAGYWYRNLRNTVEFEKATRKLLADGYRV</sequence>
<evidence type="ECO:0000256" key="2">
    <source>
        <dbReference type="ARBA" id="ARBA00023315"/>
    </source>
</evidence>
<dbReference type="GO" id="GO:0006633">
    <property type="term" value="P:fatty acid biosynthetic process"/>
    <property type="evidence" value="ECO:0007669"/>
    <property type="project" value="TreeGrafter"/>
</dbReference>
<dbReference type="SUPFAM" id="SSF55048">
    <property type="entry name" value="Probable ACP-binding domain of malonyl-CoA ACP transacylase"/>
    <property type="match status" value="1"/>
</dbReference>
<evidence type="ECO:0000313" key="4">
    <source>
        <dbReference type="EMBL" id="MBB1160350.1"/>
    </source>
</evidence>
<evidence type="ECO:0000313" key="5">
    <source>
        <dbReference type="Proteomes" id="UP000526734"/>
    </source>
</evidence>
<dbReference type="Pfam" id="PF00698">
    <property type="entry name" value="Acyl_transf_1"/>
    <property type="match status" value="1"/>
</dbReference>
<name>A0A7W3ZGB7_9PSEU</name>
<dbReference type="GO" id="GO:0004312">
    <property type="term" value="F:fatty acid synthase activity"/>
    <property type="evidence" value="ECO:0007669"/>
    <property type="project" value="TreeGrafter"/>
</dbReference>
<feature type="domain" description="Malonyl-CoA:ACP transacylase (MAT)" evidence="3">
    <location>
        <begin position="1"/>
        <end position="253"/>
    </location>
</feature>
<gene>
    <name evidence="4" type="ORF">H4281_45020</name>
</gene>
<dbReference type="Proteomes" id="UP000526734">
    <property type="component" value="Unassembled WGS sequence"/>
</dbReference>
<comment type="caution">
    <text evidence="4">The sequence shown here is derived from an EMBL/GenBank/DDBJ whole genome shotgun (WGS) entry which is preliminary data.</text>
</comment>
<keyword evidence="1 4" id="KW-0808">Transferase</keyword>
<feature type="non-terminal residue" evidence="4">
    <location>
        <position position="253"/>
    </location>
</feature>
<dbReference type="InterPro" id="IPR050091">
    <property type="entry name" value="PKS_NRPS_Biosynth_Enz"/>
</dbReference>
<dbReference type="EMBL" id="JACGZW010000047">
    <property type="protein sequence ID" value="MBB1160350.1"/>
    <property type="molecule type" value="Genomic_DNA"/>
</dbReference>
<dbReference type="AlphaFoldDB" id="A0A7W3ZGB7"/>
<dbReference type="Gene3D" id="3.30.70.250">
    <property type="entry name" value="Malonyl-CoA ACP transacylase, ACP-binding"/>
    <property type="match status" value="1"/>
</dbReference>
<dbReference type="InterPro" id="IPR014043">
    <property type="entry name" value="Acyl_transferase_dom"/>
</dbReference>
<reference evidence="4 5" key="1">
    <citation type="submission" date="2020-08" db="EMBL/GenBank/DDBJ databases">
        <title>Amycolatopsis sp. nov. DR6-1 isolated from Dendrobium heterocarpum.</title>
        <authorList>
            <person name="Tedsree N."/>
            <person name="Kuncharoen N."/>
            <person name="Likhitwitayawuid K."/>
            <person name="Tanasupawat S."/>
        </authorList>
    </citation>
    <scope>NUCLEOTIDE SEQUENCE [LARGE SCALE GENOMIC DNA]</scope>
    <source>
        <strain evidence="4 5">DR6-1</strain>
    </source>
</reference>
<dbReference type="PANTHER" id="PTHR43775">
    <property type="entry name" value="FATTY ACID SYNTHASE"/>
    <property type="match status" value="1"/>
</dbReference>